<dbReference type="GO" id="GO:0008168">
    <property type="term" value="F:methyltransferase activity"/>
    <property type="evidence" value="ECO:0007669"/>
    <property type="project" value="UniProtKB-KW"/>
</dbReference>
<dbReference type="GO" id="GO:0015948">
    <property type="term" value="P:methanogenesis"/>
    <property type="evidence" value="ECO:0007669"/>
    <property type="project" value="UniProtKB-UniRule"/>
</dbReference>
<keyword evidence="3 4" id="KW-0808">Transferase</keyword>
<evidence type="ECO:0000256" key="5">
    <source>
        <dbReference type="SAM" id="MobiDB-lite"/>
    </source>
</evidence>
<feature type="region of interest" description="Disordered" evidence="5">
    <location>
        <begin position="1"/>
        <end position="21"/>
    </location>
</feature>
<dbReference type="EMBL" id="CP157484">
    <property type="protein sequence ID" value="XBO38931.1"/>
    <property type="molecule type" value="Genomic_DNA"/>
</dbReference>
<name>A0AAU7JFF4_9HYPH</name>
<protein>
    <recommendedName>
        <fullName evidence="4">Methyltransferase</fullName>
        <ecNumber evidence="4">2.1.1.-</ecNumber>
    </recommendedName>
</protein>
<comment type="similarity">
    <text evidence="1 4">Belongs to the trimethylamine methyltransferase family.</text>
</comment>
<dbReference type="InterPro" id="IPR010426">
    <property type="entry name" value="MTTB_MeTrfase"/>
</dbReference>
<reference evidence="6" key="1">
    <citation type="submission" date="2024-05" db="EMBL/GenBank/DDBJ databases">
        <authorList>
            <person name="Kim S."/>
            <person name="Heo J."/>
            <person name="Choi H."/>
            <person name="Choi Y."/>
            <person name="Kwon S.-W."/>
            <person name="Kim Y."/>
        </authorList>
    </citation>
    <scope>NUCLEOTIDE SEQUENCE</scope>
    <source>
        <strain evidence="6">KACC 23698</strain>
    </source>
</reference>
<organism evidence="6">
    <name type="scientific">Alsobacter sp. KACC 23698</name>
    <dbReference type="NCBI Taxonomy" id="3149229"/>
    <lineage>
        <taxon>Bacteria</taxon>
        <taxon>Pseudomonadati</taxon>
        <taxon>Pseudomonadota</taxon>
        <taxon>Alphaproteobacteria</taxon>
        <taxon>Hyphomicrobiales</taxon>
        <taxon>Alsobacteraceae</taxon>
        <taxon>Alsobacter</taxon>
    </lineage>
</organism>
<dbReference type="Pfam" id="PF06253">
    <property type="entry name" value="MTTB"/>
    <property type="match status" value="1"/>
</dbReference>
<sequence>MSSERRRREGGRARNAGPTKLPQLALQDVVNPYPPMDLLSADQLEAIHLASLRILEELGVEVMSPRALSILAAAGAQVDHASMTVRLDRGLVEQALSTAPSLFRLTPRNPAKRVILGGAHLNFGLVAGPPNVHDCVRGRRSGNFQDYCDLIRLAQSFNCIHLLGNQVCAPVEMPANSRHLDTYRANLTLTDLVFHCSAIGAGRATDAIRMTAIARDLTLDQMAQNPGLLTIISVNSPRRFDDAMTEGLMAMAEHGQCVVVTPFTLMGAMAPVTLAAALAQQNAEALFGVVLAQLIRPGAPVMYGAFTSNVDMRSGAPAFGTPEQTKANVASGQLARRYGLPYRASNSNASNVADAQSAYETEMSLWGAVLGHCNLVYHAAGWLEGGLTSSYEKLVLDVEMLQHMIEFLKPIVVDEEELGFDAIAGVATGGHFFGSPHTLARYERAFYQPIVSNWQNYENWQLAGGLDATQRATRIWQRVLADYEEPPMDPAIREELDAFVETRRAEIGSGEP</sequence>
<keyword evidence="2 6" id="KW-0489">Methyltransferase</keyword>
<evidence type="ECO:0000256" key="4">
    <source>
        <dbReference type="PIRNR" id="PIRNR037567"/>
    </source>
</evidence>
<dbReference type="GO" id="GO:0032259">
    <property type="term" value="P:methylation"/>
    <property type="evidence" value="ECO:0007669"/>
    <property type="project" value="UniProtKB-KW"/>
</dbReference>
<gene>
    <name evidence="6" type="ORF">ABEG18_25165</name>
</gene>
<evidence type="ECO:0000313" key="6">
    <source>
        <dbReference type="EMBL" id="XBO38931.1"/>
    </source>
</evidence>
<dbReference type="RefSeq" id="WP_406855770.1">
    <property type="nucleotide sequence ID" value="NZ_CP157484.1"/>
</dbReference>
<evidence type="ECO:0000256" key="3">
    <source>
        <dbReference type="ARBA" id="ARBA00022679"/>
    </source>
</evidence>
<dbReference type="EC" id="2.1.1.-" evidence="4"/>
<proteinExistence type="inferred from homology"/>
<dbReference type="Gene3D" id="3.20.20.480">
    <property type="entry name" value="Trimethylamine methyltransferase-like"/>
    <property type="match status" value="1"/>
</dbReference>
<feature type="compositionally biased region" description="Basic and acidic residues" evidence="5">
    <location>
        <begin position="1"/>
        <end position="12"/>
    </location>
</feature>
<evidence type="ECO:0000256" key="2">
    <source>
        <dbReference type="ARBA" id="ARBA00022603"/>
    </source>
</evidence>
<accession>A0AAU7JFF4</accession>
<dbReference type="PIRSF" id="PIRSF037567">
    <property type="entry name" value="MTTB_MeTrfase"/>
    <property type="match status" value="1"/>
</dbReference>
<dbReference type="AlphaFoldDB" id="A0AAU7JFF4"/>
<evidence type="ECO:0000256" key="1">
    <source>
        <dbReference type="ARBA" id="ARBA00007137"/>
    </source>
</evidence>
<dbReference type="InterPro" id="IPR038601">
    <property type="entry name" value="MttB-like_sf"/>
</dbReference>